<protein>
    <recommendedName>
        <fullName evidence="9">Branched-chain amino acid ABC transporter permease</fullName>
    </recommendedName>
</protein>
<name>A0A0D5NRR5_9BACL</name>
<dbReference type="HOGENOM" id="CLU_031365_1_2_9"/>
<keyword evidence="5 6" id="KW-0472">Membrane</keyword>
<feature type="transmembrane region" description="Helical" evidence="6">
    <location>
        <begin position="236"/>
        <end position="263"/>
    </location>
</feature>
<dbReference type="AlphaFoldDB" id="A0A0D5NRR5"/>
<reference evidence="7 8" key="1">
    <citation type="journal article" date="2015" name="J. Biotechnol.">
        <title>Complete genome sequence of Paenibacillus beijingensis 7188(T) (=DSM 24997(T)), a novel rhizobacterium from jujube garden soil.</title>
        <authorList>
            <person name="Kwak Y."/>
            <person name="Shin J.H."/>
        </authorList>
    </citation>
    <scope>NUCLEOTIDE SEQUENCE [LARGE SCALE GENOMIC DNA]</scope>
    <source>
        <strain evidence="7 8">DSM 24997</strain>
    </source>
</reference>
<reference evidence="8" key="2">
    <citation type="submission" date="2015-03" db="EMBL/GenBank/DDBJ databases">
        <title>Genome sequence of Paenibacillus beijingensis strain DSM 24997T.</title>
        <authorList>
            <person name="Kwak Y."/>
            <person name="Shin J.-H."/>
        </authorList>
    </citation>
    <scope>NUCLEOTIDE SEQUENCE [LARGE SCALE GENOMIC DNA]</scope>
    <source>
        <strain evidence="8">DSM 24997</strain>
    </source>
</reference>
<dbReference type="GO" id="GO:0005886">
    <property type="term" value="C:plasma membrane"/>
    <property type="evidence" value="ECO:0007669"/>
    <property type="project" value="UniProtKB-SubCell"/>
</dbReference>
<evidence type="ECO:0000256" key="1">
    <source>
        <dbReference type="ARBA" id="ARBA00004651"/>
    </source>
</evidence>
<feature type="transmembrane region" description="Helical" evidence="6">
    <location>
        <begin position="28"/>
        <end position="47"/>
    </location>
</feature>
<keyword evidence="4 6" id="KW-1133">Transmembrane helix</keyword>
<evidence type="ECO:0000313" key="7">
    <source>
        <dbReference type="EMBL" id="AJY77981.1"/>
    </source>
</evidence>
<gene>
    <name evidence="7" type="ORF">VN24_23765</name>
</gene>
<feature type="transmembrane region" description="Helical" evidence="6">
    <location>
        <begin position="203"/>
        <end position="224"/>
    </location>
</feature>
<dbReference type="PATRIC" id="fig|1126833.4.peg.5225"/>
<dbReference type="Proteomes" id="UP000032633">
    <property type="component" value="Chromosome"/>
</dbReference>
<feature type="transmembrane region" description="Helical" evidence="6">
    <location>
        <begin position="103"/>
        <end position="124"/>
    </location>
</feature>
<dbReference type="CDD" id="cd06581">
    <property type="entry name" value="TM_PBP1_LivM_like"/>
    <property type="match status" value="1"/>
</dbReference>
<sequence>MSASMAAIVIALLIPAIASPYVTKVLIIAGIYVGLACSLNVVFGIAGQLNLGQAAFYGIGAYTSALLSIHFHIPFFVTLIAGALMAAGAGFLLALPTIRLKGIYLAVTTLAFGEIIRMIFLNWISVTRGPMGIAGIPVPSLFGFQFMSNFSQYYLMLGLLLPALYIMWRLSYSPFGMVLRAVRENEEAAQTLGVNAQSYKVKAFVVGSAIAGLLGAFFSFHAAYISPSNFSFMESITLLSMVVFGGLGSMPGVIVAALLLAVAPDVLRFMDEYRMIIYGVLLFMMVLLRPQGIISETLSIKWAARKKRKAAEKQTNQDLTVVSSEGGG</sequence>
<dbReference type="PANTHER" id="PTHR30482">
    <property type="entry name" value="HIGH-AFFINITY BRANCHED-CHAIN AMINO ACID TRANSPORT SYSTEM PERMEASE"/>
    <property type="match status" value="1"/>
</dbReference>
<keyword evidence="2" id="KW-1003">Cell membrane</keyword>
<dbReference type="Pfam" id="PF02653">
    <property type="entry name" value="BPD_transp_2"/>
    <property type="match status" value="1"/>
</dbReference>
<keyword evidence="3 6" id="KW-0812">Transmembrane</keyword>
<comment type="subcellular location">
    <subcellularLocation>
        <location evidence="1">Cell membrane</location>
        <topology evidence="1">Multi-pass membrane protein</topology>
    </subcellularLocation>
</comment>
<dbReference type="KEGG" id="pbj:VN24_23765"/>
<dbReference type="STRING" id="1126833.VN24_23765"/>
<dbReference type="InterPro" id="IPR043428">
    <property type="entry name" value="LivM-like"/>
</dbReference>
<feature type="transmembrane region" description="Helical" evidence="6">
    <location>
        <begin position="153"/>
        <end position="170"/>
    </location>
</feature>
<evidence type="ECO:0000256" key="5">
    <source>
        <dbReference type="ARBA" id="ARBA00023136"/>
    </source>
</evidence>
<evidence type="ECO:0000313" key="8">
    <source>
        <dbReference type="Proteomes" id="UP000032633"/>
    </source>
</evidence>
<keyword evidence="8" id="KW-1185">Reference proteome</keyword>
<evidence type="ECO:0000256" key="4">
    <source>
        <dbReference type="ARBA" id="ARBA00022989"/>
    </source>
</evidence>
<evidence type="ECO:0000256" key="3">
    <source>
        <dbReference type="ARBA" id="ARBA00022692"/>
    </source>
</evidence>
<proteinExistence type="predicted"/>
<feature type="transmembrane region" description="Helical" evidence="6">
    <location>
        <begin position="79"/>
        <end position="96"/>
    </location>
</feature>
<organism evidence="7 8">
    <name type="scientific">Paenibacillus beijingensis</name>
    <dbReference type="NCBI Taxonomy" id="1126833"/>
    <lineage>
        <taxon>Bacteria</taxon>
        <taxon>Bacillati</taxon>
        <taxon>Bacillota</taxon>
        <taxon>Bacilli</taxon>
        <taxon>Bacillales</taxon>
        <taxon>Paenibacillaceae</taxon>
        <taxon>Paenibacillus</taxon>
    </lineage>
</organism>
<feature type="transmembrane region" description="Helical" evidence="6">
    <location>
        <begin position="275"/>
        <end position="298"/>
    </location>
</feature>
<evidence type="ECO:0000256" key="2">
    <source>
        <dbReference type="ARBA" id="ARBA00022475"/>
    </source>
</evidence>
<evidence type="ECO:0008006" key="9">
    <source>
        <dbReference type="Google" id="ProtNLM"/>
    </source>
</evidence>
<dbReference type="GO" id="GO:0015658">
    <property type="term" value="F:branched-chain amino acid transmembrane transporter activity"/>
    <property type="evidence" value="ECO:0007669"/>
    <property type="project" value="InterPro"/>
</dbReference>
<dbReference type="InterPro" id="IPR001851">
    <property type="entry name" value="ABC_transp_permease"/>
</dbReference>
<dbReference type="PANTHER" id="PTHR30482:SF20">
    <property type="entry name" value="HIGH-AFFINITY BRANCHED-CHAIN AMINO ACID TRANSPORT SYSTEM PERMEASE PROTEIN LIVM"/>
    <property type="match status" value="1"/>
</dbReference>
<accession>A0A0D5NRR5</accession>
<evidence type="ECO:0000256" key="6">
    <source>
        <dbReference type="SAM" id="Phobius"/>
    </source>
</evidence>
<dbReference type="EMBL" id="CP011058">
    <property type="protein sequence ID" value="AJY77981.1"/>
    <property type="molecule type" value="Genomic_DNA"/>
</dbReference>